<evidence type="ECO:0000313" key="7">
    <source>
        <dbReference type="Proteomes" id="UP000007875"/>
    </source>
</evidence>
<comment type="subcellular location">
    <subcellularLocation>
        <location evidence="1">Membrane</location>
        <topology evidence="1">Multi-pass membrane protein</topology>
    </subcellularLocation>
</comment>
<dbReference type="GO" id="GO:0016020">
    <property type="term" value="C:membrane"/>
    <property type="evidence" value="ECO:0007669"/>
    <property type="project" value="UniProtKB-SubCell"/>
</dbReference>
<sequence>MNVPMYNAIRRCIPFASMVLGYMVFVKKPSPLVFISIMIVTAGTGLAAYGDMQFDLRSYLYGISSVMLMGFHLIVLQYNGLKKKLSALDQLYVNSINCIPIFGTLFLVNLKEMLLYEHLGELKFILSFLLVCCCGCLLNYSMFLCTTTNSALTTTCVGVIKSGFTTVIGMFVFGGVDLTIYFVSGQIINFSGGILYSYAKFQENFASKLKPPPQHNNA</sequence>
<proteinExistence type="predicted"/>
<accession>H2ZQ08</accession>
<keyword evidence="3 5" id="KW-1133">Transmembrane helix</keyword>
<evidence type="ECO:0000256" key="4">
    <source>
        <dbReference type="ARBA" id="ARBA00023136"/>
    </source>
</evidence>
<dbReference type="Proteomes" id="UP000007875">
    <property type="component" value="Unassembled WGS sequence"/>
</dbReference>
<dbReference type="AlphaFoldDB" id="H2ZQ08"/>
<keyword evidence="7" id="KW-1185">Reference proteome</keyword>
<dbReference type="OMA" id="NCIPIFG"/>
<name>H2ZQ08_CIOSA</name>
<reference evidence="7" key="1">
    <citation type="submission" date="2003-08" db="EMBL/GenBank/DDBJ databases">
        <authorList>
            <person name="Birren B."/>
            <person name="Nusbaum C."/>
            <person name="Abebe A."/>
            <person name="Abouelleil A."/>
            <person name="Adekoya E."/>
            <person name="Ait-zahra M."/>
            <person name="Allen N."/>
            <person name="Allen T."/>
            <person name="An P."/>
            <person name="Anderson M."/>
            <person name="Anderson S."/>
            <person name="Arachchi H."/>
            <person name="Armbruster J."/>
            <person name="Bachantsang P."/>
            <person name="Baldwin J."/>
            <person name="Barry A."/>
            <person name="Bayul T."/>
            <person name="Blitshsteyn B."/>
            <person name="Bloom T."/>
            <person name="Blye J."/>
            <person name="Boguslavskiy L."/>
            <person name="Borowsky M."/>
            <person name="Boukhgalter B."/>
            <person name="Brunache A."/>
            <person name="Butler J."/>
            <person name="Calixte N."/>
            <person name="Calvo S."/>
            <person name="Camarata J."/>
            <person name="Campo K."/>
            <person name="Chang J."/>
            <person name="Cheshatsang Y."/>
            <person name="Citroen M."/>
            <person name="Collymore A."/>
            <person name="Considine T."/>
            <person name="Cook A."/>
            <person name="Cooke P."/>
            <person name="Corum B."/>
            <person name="Cuomo C."/>
            <person name="David R."/>
            <person name="Dawoe T."/>
            <person name="Degray S."/>
            <person name="Dodge S."/>
            <person name="Dooley K."/>
            <person name="Dorje P."/>
            <person name="Dorjee K."/>
            <person name="Dorris L."/>
            <person name="Duffey N."/>
            <person name="Dupes A."/>
            <person name="Elkins T."/>
            <person name="Engels R."/>
            <person name="Erickson J."/>
            <person name="Farina A."/>
            <person name="Faro S."/>
            <person name="Ferreira P."/>
            <person name="Fischer H."/>
            <person name="Fitzgerald M."/>
            <person name="Foley K."/>
            <person name="Gage D."/>
            <person name="Galagan J."/>
            <person name="Gearin G."/>
            <person name="Gnerre S."/>
            <person name="Gnirke A."/>
            <person name="Goyette A."/>
            <person name="Graham J."/>
            <person name="Grandbois E."/>
            <person name="Gyaltsen K."/>
            <person name="Hafez N."/>
            <person name="Hagopian D."/>
            <person name="Hagos B."/>
            <person name="Hall J."/>
            <person name="Hatcher B."/>
            <person name="Heller A."/>
            <person name="Higgins H."/>
            <person name="Honan T."/>
            <person name="Horn A."/>
            <person name="Houde N."/>
            <person name="Hughes L."/>
            <person name="Hulme W."/>
            <person name="Husby E."/>
            <person name="Iliev I."/>
            <person name="Jaffe D."/>
            <person name="Jones C."/>
            <person name="Kamal M."/>
            <person name="Kamat A."/>
            <person name="Kamvysselis M."/>
            <person name="Karlsson E."/>
            <person name="Kells C."/>
            <person name="Kieu A."/>
            <person name="Kisner P."/>
            <person name="Kodira C."/>
            <person name="Kulbokas E."/>
            <person name="Labutti K."/>
            <person name="Lama D."/>
            <person name="Landers T."/>
            <person name="Leger J."/>
            <person name="Levine S."/>
            <person name="Lewis D."/>
            <person name="Lewis T."/>
            <person name="Lindblad-toh K."/>
            <person name="Liu X."/>
            <person name="Lokyitsang T."/>
            <person name="Lokyitsang Y."/>
            <person name="Lucien O."/>
            <person name="Lui A."/>
            <person name="Ma L.J."/>
            <person name="Mabbitt R."/>
            <person name="Macdonald J."/>
            <person name="Maclean C."/>
            <person name="Major J."/>
            <person name="Manning J."/>
            <person name="Marabella R."/>
            <person name="Maru K."/>
            <person name="Matthews C."/>
            <person name="Mauceli E."/>
            <person name="Mccarthy M."/>
            <person name="Mcdonough S."/>
            <person name="Mcghee T."/>
            <person name="Meldrim J."/>
            <person name="Meneus L."/>
            <person name="Mesirov J."/>
            <person name="Mihalev A."/>
            <person name="Mihova T."/>
            <person name="Mikkelsen T."/>
            <person name="Mlenga V."/>
            <person name="Moru K."/>
            <person name="Mozes J."/>
            <person name="Mulrain L."/>
            <person name="Munson G."/>
            <person name="Naylor J."/>
            <person name="Newes C."/>
            <person name="Nguyen C."/>
            <person name="Nguyen N."/>
            <person name="Nguyen T."/>
            <person name="Nicol R."/>
            <person name="Nielsen C."/>
            <person name="Nizzari M."/>
            <person name="Norbu C."/>
            <person name="Norbu N."/>
            <person name="O'donnell P."/>
            <person name="Okoawo O."/>
            <person name="O'leary S."/>
            <person name="Omotosho B."/>
            <person name="O'neill K."/>
            <person name="Osman S."/>
            <person name="Parker S."/>
            <person name="Perrin D."/>
            <person name="Phunkhang P."/>
            <person name="Piqani B."/>
            <person name="Purcell S."/>
            <person name="Rachupka T."/>
            <person name="Ramasamy U."/>
            <person name="Rameau R."/>
            <person name="Ray V."/>
            <person name="Raymond C."/>
            <person name="Retta R."/>
            <person name="Richardson S."/>
            <person name="Rise C."/>
            <person name="Rodriguez J."/>
            <person name="Rogers J."/>
            <person name="Rogov P."/>
            <person name="Rutman M."/>
            <person name="Schupbach R."/>
            <person name="Seaman C."/>
            <person name="Settipalli S."/>
            <person name="Sharpe T."/>
            <person name="Sheridan J."/>
            <person name="Sherpa N."/>
            <person name="Shi J."/>
            <person name="Smirnov S."/>
            <person name="Smith C."/>
            <person name="Sougnez C."/>
            <person name="Spencer B."/>
            <person name="Stalker J."/>
            <person name="Stange-thomann N."/>
            <person name="Stavropoulos S."/>
            <person name="Stetson K."/>
            <person name="Stone C."/>
            <person name="Stone S."/>
            <person name="Stubbs M."/>
            <person name="Talamas J."/>
            <person name="Tchuinga P."/>
            <person name="Tenzing P."/>
            <person name="Tesfaye S."/>
            <person name="Theodore J."/>
            <person name="Thoulutsang Y."/>
            <person name="Topham K."/>
            <person name="Towey S."/>
            <person name="Tsamla T."/>
            <person name="Tsomo N."/>
            <person name="Vallee D."/>
            <person name="Vassiliev H."/>
            <person name="Venkataraman V."/>
            <person name="Vinson J."/>
            <person name="Vo A."/>
            <person name="Wade C."/>
            <person name="Wang S."/>
            <person name="Wangchuk T."/>
            <person name="Wangdi T."/>
            <person name="Whittaker C."/>
            <person name="Wilkinson J."/>
            <person name="Wu Y."/>
            <person name="Wyman D."/>
            <person name="Yadav S."/>
            <person name="Yang S."/>
            <person name="Yang X."/>
            <person name="Yeager S."/>
            <person name="Yee E."/>
            <person name="Young G."/>
            <person name="Zainoun J."/>
            <person name="Zembeck L."/>
            <person name="Zimmer A."/>
            <person name="Zody M."/>
            <person name="Lander E."/>
        </authorList>
    </citation>
    <scope>NUCLEOTIDE SEQUENCE [LARGE SCALE GENOMIC DNA]</scope>
</reference>
<feature type="transmembrane region" description="Helical" evidence="5">
    <location>
        <begin position="122"/>
        <end position="140"/>
    </location>
</feature>
<keyword evidence="2 5" id="KW-0812">Transmembrane</keyword>
<dbReference type="Ensembl" id="ENSCSAVT00000019886.1">
    <property type="protein sequence ID" value="ENSCSAVP00000019674.1"/>
    <property type="gene ID" value="ENSCSAVG00000011531.1"/>
</dbReference>
<dbReference type="Ensembl" id="ENSCSAVT00000019887.1">
    <property type="protein sequence ID" value="ENSCSAVP00000019675.1"/>
    <property type="gene ID" value="ENSCSAVG00000011531.1"/>
</dbReference>
<dbReference type="HOGENOM" id="CLU_110287_0_0_1"/>
<feature type="transmembrane region" description="Helical" evidence="5">
    <location>
        <begin position="179"/>
        <end position="199"/>
    </location>
</feature>
<dbReference type="STRING" id="51511.ENSCSAVP00000019674"/>
<dbReference type="PANTHER" id="PTHR11132">
    <property type="entry name" value="SOLUTE CARRIER FAMILY 35"/>
    <property type="match status" value="1"/>
</dbReference>
<dbReference type="eggNOG" id="KOG1444">
    <property type="taxonomic scope" value="Eukaryota"/>
</dbReference>
<evidence type="ECO:0000256" key="5">
    <source>
        <dbReference type="SAM" id="Phobius"/>
    </source>
</evidence>
<evidence type="ECO:0000256" key="3">
    <source>
        <dbReference type="ARBA" id="ARBA00022989"/>
    </source>
</evidence>
<feature type="transmembrane region" description="Helical" evidence="5">
    <location>
        <begin position="152"/>
        <end position="173"/>
    </location>
</feature>
<evidence type="ECO:0000256" key="1">
    <source>
        <dbReference type="ARBA" id="ARBA00004141"/>
    </source>
</evidence>
<evidence type="ECO:0000313" key="6">
    <source>
        <dbReference type="Ensembl" id="ENSCSAVP00000019674.1"/>
    </source>
</evidence>
<dbReference type="InterPro" id="IPR050186">
    <property type="entry name" value="TPT_transporter"/>
</dbReference>
<feature type="transmembrane region" description="Helical" evidence="5">
    <location>
        <begin position="32"/>
        <end position="52"/>
    </location>
</feature>
<reference evidence="6" key="2">
    <citation type="submission" date="2025-05" db="UniProtKB">
        <authorList>
            <consortium name="Ensembl"/>
        </authorList>
    </citation>
    <scope>IDENTIFICATION</scope>
</reference>
<evidence type="ECO:0008006" key="8">
    <source>
        <dbReference type="Google" id="ProtNLM"/>
    </source>
</evidence>
<keyword evidence="4 5" id="KW-0472">Membrane</keyword>
<organism evidence="6 7">
    <name type="scientific">Ciona savignyi</name>
    <name type="common">Pacific transparent sea squirt</name>
    <dbReference type="NCBI Taxonomy" id="51511"/>
    <lineage>
        <taxon>Eukaryota</taxon>
        <taxon>Metazoa</taxon>
        <taxon>Chordata</taxon>
        <taxon>Tunicata</taxon>
        <taxon>Ascidiacea</taxon>
        <taxon>Phlebobranchia</taxon>
        <taxon>Cionidae</taxon>
        <taxon>Ciona</taxon>
    </lineage>
</organism>
<feature type="transmembrane region" description="Helical" evidence="5">
    <location>
        <begin position="91"/>
        <end position="110"/>
    </location>
</feature>
<protein>
    <recommendedName>
        <fullName evidence="8">Sugar phosphate transporter domain-containing protein</fullName>
    </recommendedName>
</protein>
<evidence type="ECO:0000256" key="2">
    <source>
        <dbReference type="ARBA" id="ARBA00022692"/>
    </source>
</evidence>
<dbReference type="GeneTree" id="ENSGT00940000160083"/>
<feature type="transmembrane region" description="Helical" evidence="5">
    <location>
        <begin position="58"/>
        <end position="79"/>
    </location>
</feature>